<reference evidence="2" key="1">
    <citation type="submission" date="2016-04" db="EMBL/GenBank/DDBJ databases">
        <authorList>
            <person name="Evans L.H."/>
            <person name="Alamgir A."/>
            <person name="Owens N."/>
            <person name="Weber N.D."/>
            <person name="Virtaneva K."/>
            <person name="Barbian K."/>
            <person name="Babar A."/>
            <person name="Rosenke K."/>
        </authorList>
    </citation>
    <scope>NUCLEOTIDE SEQUENCE</scope>
    <source>
        <strain evidence="2">Nono1</strain>
    </source>
</reference>
<sequence>MRQHADPAIDKVVAEYLEAQPAGRGALDLVKAVISELGQAKREARAPSGEPPASEIFDAIGFVEDLPEWGDDRELLARGQAVFADYGLYQSVALFFACLPMTYAEVSSAKVLADVSDLATHSLTRWAGESWQLLIDMMGLKVVNSLEIGRPGHTTAIGLRILHSFVRALIEERYADQWDTERYGPPVNQELLLATLFDFSVGTWEAMETMGVVLSEEERAANLYTWSIFGNLMGVEVCRDGPLTLDDVEPISARLGRLYDSSDEGRRLMARLLEEVEEFMPLGWRKMPRSLVHWIFHDAAHGANRVPKLLAVPMPAWWFTALFTVARRGHRHARLTRVVDGLLRWLARRVGRQIAIALADRQSQEQAALKIPAELAHAWSIKQSKPAMKTREVRRNVRRRVRGWLPGR</sequence>
<dbReference type="EMBL" id="LT559121">
    <property type="protein sequence ID" value="SAP16342.1"/>
    <property type="molecule type" value="Genomic_DNA"/>
</dbReference>
<evidence type="ECO:0000313" key="2">
    <source>
        <dbReference type="EMBL" id="SAP16342.1"/>
    </source>
</evidence>
<feature type="domain" description="ER-bound oxygenase mpaB/mpaB'/Rubber oxygenase catalytic" evidence="1">
    <location>
        <begin position="149"/>
        <end position="344"/>
    </location>
</feature>
<proteinExistence type="predicted"/>
<dbReference type="GO" id="GO:0016491">
    <property type="term" value="F:oxidoreductase activity"/>
    <property type="evidence" value="ECO:0007669"/>
    <property type="project" value="InterPro"/>
</dbReference>
<evidence type="ECO:0000259" key="1">
    <source>
        <dbReference type="Pfam" id="PF09995"/>
    </source>
</evidence>
<gene>
    <name evidence="2" type="ORF">BN4615_P11005</name>
</gene>
<protein>
    <recommendedName>
        <fullName evidence="1">ER-bound oxygenase mpaB/mpaB'/Rubber oxygenase catalytic domain-containing protein</fullName>
    </recommendedName>
</protein>
<accession>A0A1M4BLB5</accession>
<organism evidence="2">
    <name type="scientific">Nonomuraea gerenzanensis</name>
    <dbReference type="NCBI Taxonomy" id="93944"/>
    <lineage>
        <taxon>Bacteria</taxon>
        <taxon>Bacillati</taxon>
        <taxon>Actinomycetota</taxon>
        <taxon>Actinomycetes</taxon>
        <taxon>Streptosporangiales</taxon>
        <taxon>Streptosporangiaceae</taxon>
        <taxon>Nonomuraea</taxon>
    </lineage>
</organism>
<dbReference type="Pfam" id="PF09995">
    <property type="entry name" value="MPAB_Lcp_cat"/>
    <property type="match status" value="1"/>
</dbReference>
<dbReference type="AlphaFoldDB" id="A0A1M4BLB5"/>
<name>A0A1M4BLB5_9ACTN</name>
<dbReference type="InterPro" id="IPR037473">
    <property type="entry name" value="Lcp-like"/>
</dbReference>
<dbReference type="PANTHER" id="PTHR37539">
    <property type="entry name" value="SECRETED PROTEIN-RELATED"/>
    <property type="match status" value="1"/>
</dbReference>
<dbReference type="PANTHER" id="PTHR37539:SF1">
    <property type="entry name" value="ER-BOUND OXYGENASE MPAB_MPAB'_RUBBER OXYGENASE CATALYTIC DOMAIN-CONTAINING PROTEIN"/>
    <property type="match status" value="1"/>
</dbReference>
<dbReference type="InterPro" id="IPR018713">
    <property type="entry name" value="MPAB/Lcp_cat_dom"/>
</dbReference>